<feature type="transmembrane region" description="Helical" evidence="8">
    <location>
        <begin position="247"/>
        <end position="272"/>
    </location>
</feature>
<feature type="transmembrane region" description="Helical" evidence="8">
    <location>
        <begin position="64"/>
        <end position="86"/>
    </location>
</feature>
<sequence>MDLSSAIDFVLQHAQVINFSGSIIFGLWSMINFLYYNHVDKKRRSGYLEIGEEIVDIPPTKLEYLILVSGFAQAIAGITCAVFAVLKQLDDIQISYSWFIAIGWIFQSLTVLISTSPVSIAPRYFIYLYLLEIFNQLLICVKSNSDMLVANQVLLGFNILLFVLQIINPVKNAEYLSKHLHNGRTPSIEDLASPLSFVTFAWVEPLLLLGTQKHLEEEDLPSLSKRDEMNYIITNWKRFRVNRKNSVIYDTIIFSLRYAVFQQLAAIISTILDFAKPFFINKLLNWIQQKKPEDSLMPGVYILLAMFLANCTRNVLYAHIYLNARHWGMQIRSVFIYEIFNKSLRRVAGATDKDKKSAKASHGRIVSLMSGDTNEIRYFITFIHTLIIDMPITITLSVLGLWYLMGPPAFAGLFVILITGPLSALIMKRLYKIMKVIRSFVDRRIQLTNEALQCVRIIKYLGWEPQFVERIVKAREDELNSRLKQVFTRMLLVIVEWGASVMVTFTSFMFYTVVAGHELDAATAFTSITLLSMISDALSDISQTVTQVLDIRVTIGRFNSFLEEEELDKYTDEHTNMPTETEIAIKNGEFTYRTAPSSEEESTFTLRNINIDFPSKKLTAIIGPTGAGKSSLLACLLGGN</sequence>
<dbReference type="PANTHER" id="PTHR24223:SF353">
    <property type="entry name" value="ABC TRANSPORTER ATP-BINDING PROTEIN_PERMEASE VMR1-RELATED"/>
    <property type="match status" value="1"/>
</dbReference>
<feature type="transmembrane region" description="Helical" evidence="8">
    <location>
        <begin position="153"/>
        <end position="171"/>
    </location>
</feature>
<evidence type="ECO:0000259" key="9">
    <source>
        <dbReference type="PROSITE" id="PS50929"/>
    </source>
</evidence>
<reference evidence="10" key="1">
    <citation type="submission" date="2020-05" db="EMBL/GenBank/DDBJ databases">
        <title>Phylogenomic resolution of chytrid fungi.</title>
        <authorList>
            <person name="Stajich J.E."/>
            <person name="Amses K."/>
            <person name="Simmons R."/>
            <person name="Seto K."/>
            <person name="Myers J."/>
            <person name="Bonds A."/>
            <person name="Quandt C.A."/>
            <person name="Barry K."/>
            <person name="Liu P."/>
            <person name="Grigoriev I."/>
            <person name="Longcore J.E."/>
            <person name="James T.Y."/>
        </authorList>
    </citation>
    <scope>NUCLEOTIDE SEQUENCE</scope>
    <source>
        <strain evidence="10">PLAUS21</strain>
    </source>
</reference>
<dbReference type="AlphaFoldDB" id="A0AAD5UHC9"/>
<feature type="transmembrane region" description="Helical" evidence="8">
    <location>
        <begin position="124"/>
        <end position="141"/>
    </location>
</feature>
<evidence type="ECO:0000313" key="10">
    <source>
        <dbReference type="EMBL" id="KAJ3255654.1"/>
    </source>
</evidence>
<keyword evidence="6 8" id="KW-1133">Transmembrane helix</keyword>
<keyword evidence="2 8" id="KW-0812">Transmembrane</keyword>
<dbReference type="InterPro" id="IPR050173">
    <property type="entry name" value="ABC_transporter_C-like"/>
</dbReference>
<dbReference type="GO" id="GO:0006302">
    <property type="term" value="P:double-strand break repair"/>
    <property type="evidence" value="ECO:0007669"/>
    <property type="project" value="InterPro"/>
</dbReference>
<dbReference type="InterPro" id="IPR027417">
    <property type="entry name" value="P-loop_NTPase"/>
</dbReference>
<feature type="transmembrane region" description="Helical" evidence="8">
    <location>
        <begin position="409"/>
        <end position="427"/>
    </location>
</feature>
<evidence type="ECO:0000256" key="6">
    <source>
        <dbReference type="ARBA" id="ARBA00022989"/>
    </source>
</evidence>
<organism evidence="10 11">
    <name type="scientific">Boothiomyces macroporosus</name>
    <dbReference type="NCBI Taxonomy" id="261099"/>
    <lineage>
        <taxon>Eukaryota</taxon>
        <taxon>Fungi</taxon>
        <taxon>Fungi incertae sedis</taxon>
        <taxon>Chytridiomycota</taxon>
        <taxon>Chytridiomycota incertae sedis</taxon>
        <taxon>Chytridiomycetes</taxon>
        <taxon>Rhizophydiales</taxon>
        <taxon>Terramycetaceae</taxon>
        <taxon>Boothiomyces</taxon>
    </lineage>
</organism>
<keyword evidence="7 8" id="KW-0472">Membrane</keyword>
<dbReference type="Gene3D" id="3.40.50.300">
    <property type="entry name" value="P-loop containing nucleotide triphosphate hydrolases"/>
    <property type="match status" value="1"/>
</dbReference>
<dbReference type="Pfam" id="PF13476">
    <property type="entry name" value="AAA_23"/>
    <property type="match status" value="1"/>
</dbReference>
<dbReference type="Proteomes" id="UP001210925">
    <property type="component" value="Unassembled WGS sequence"/>
</dbReference>
<evidence type="ECO:0000256" key="7">
    <source>
        <dbReference type="ARBA" id="ARBA00023136"/>
    </source>
</evidence>
<comment type="caution">
    <text evidence="10">The sequence shown here is derived from an EMBL/GenBank/DDBJ whole genome shotgun (WGS) entry which is preliminary data.</text>
</comment>
<dbReference type="InterPro" id="IPR011527">
    <property type="entry name" value="ABC1_TM_dom"/>
</dbReference>
<feature type="transmembrane region" description="Helical" evidence="8">
    <location>
        <begin position="490"/>
        <end position="511"/>
    </location>
</feature>
<dbReference type="InterPro" id="IPR036640">
    <property type="entry name" value="ABC1_TM_sf"/>
</dbReference>
<evidence type="ECO:0000256" key="2">
    <source>
        <dbReference type="ARBA" id="ARBA00022692"/>
    </source>
</evidence>
<dbReference type="EMBL" id="JADGKB010000063">
    <property type="protein sequence ID" value="KAJ3255654.1"/>
    <property type="molecule type" value="Genomic_DNA"/>
</dbReference>
<dbReference type="SUPFAM" id="SSF52540">
    <property type="entry name" value="P-loop containing nucleoside triphosphate hydrolases"/>
    <property type="match status" value="1"/>
</dbReference>
<gene>
    <name evidence="10" type="ORF">HK103_006179</name>
</gene>
<feature type="domain" description="ABC transmembrane type-1" evidence="9">
    <location>
        <begin position="264"/>
        <end position="550"/>
    </location>
</feature>
<evidence type="ECO:0000256" key="3">
    <source>
        <dbReference type="ARBA" id="ARBA00022737"/>
    </source>
</evidence>
<feature type="transmembrane region" description="Helical" evidence="8">
    <location>
        <begin position="300"/>
        <end position="322"/>
    </location>
</feature>
<accession>A0AAD5UHC9</accession>
<dbReference type="PANTHER" id="PTHR24223">
    <property type="entry name" value="ATP-BINDING CASSETTE SUB-FAMILY C"/>
    <property type="match status" value="1"/>
</dbReference>
<protein>
    <recommendedName>
        <fullName evidence="9">ABC transmembrane type-1 domain-containing protein</fullName>
    </recommendedName>
</protein>
<keyword evidence="3" id="KW-0677">Repeat</keyword>
<proteinExistence type="predicted"/>
<keyword evidence="5" id="KW-0067">ATP-binding</keyword>
<feature type="transmembrane region" description="Helical" evidence="8">
    <location>
        <begin position="16"/>
        <end position="36"/>
    </location>
</feature>
<dbReference type="InterPro" id="IPR038729">
    <property type="entry name" value="Rad50/SbcC_AAA"/>
</dbReference>
<evidence type="ECO:0000256" key="1">
    <source>
        <dbReference type="ARBA" id="ARBA00022448"/>
    </source>
</evidence>
<dbReference type="CDD" id="cd18596">
    <property type="entry name" value="ABC_6TM_VMR1_D1_like"/>
    <property type="match status" value="1"/>
</dbReference>
<dbReference type="GO" id="GO:0016020">
    <property type="term" value="C:membrane"/>
    <property type="evidence" value="ECO:0007669"/>
    <property type="project" value="InterPro"/>
</dbReference>
<dbReference type="Pfam" id="PF00664">
    <property type="entry name" value="ABC_membrane"/>
    <property type="match status" value="1"/>
</dbReference>
<evidence type="ECO:0000256" key="5">
    <source>
        <dbReference type="ARBA" id="ARBA00022840"/>
    </source>
</evidence>
<dbReference type="GO" id="GO:0005524">
    <property type="term" value="F:ATP binding"/>
    <property type="evidence" value="ECO:0007669"/>
    <property type="project" value="UniProtKB-KW"/>
</dbReference>
<evidence type="ECO:0000313" key="11">
    <source>
        <dbReference type="Proteomes" id="UP001210925"/>
    </source>
</evidence>
<dbReference type="GO" id="GO:0140359">
    <property type="term" value="F:ABC-type transporter activity"/>
    <property type="evidence" value="ECO:0007669"/>
    <property type="project" value="InterPro"/>
</dbReference>
<dbReference type="SUPFAM" id="SSF90123">
    <property type="entry name" value="ABC transporter transmembrane region"/>
    <property type="match status" value="1"/>
</dbReference>
<evidence type="ECO:0000256" key="4">
    <source>
        <dbReference type="ARBA" id="ARBA00022741"/>
    </source>
</evidence>
<name>A0AAD5UHC9_9FUNG</name>
<keyword evidence="1" id="KW-0813">Transport</keyword>
<dbReference type="GO" id="GO:0016887">
    <property type="term" value="F:ATP hydrolysis activity"/>
    <property type="evidence" value="ECO:0007669"/>
    <property type="project" value="InterPro"/>
</dbReference>
<feature type="transmembrane region" description="Helical" evidence="8">
    <location>
        <begin position="98"/>
        <end position="118"/>
    </location>
</feature>
<dbReference type="PROSITE" id="PS50929">
    <property type="entry name" value="ABC_TM1F"/>
    <property type="match status" value="1"/>
</dbReference>
<keyword evidence="11" id="KW-1185">Reference proteome</keyword>
<evidence type="ECO:0000256" key="8">
    <source>
        <dbReference type="SAM" id="Phobius"/>
    </source>
</evidence>
<keyword evidence="4" id="KW-0547">Nucleotide-binding</keyword>
<dbReference type="Gene3D" id="1.20.1560.10">
    <property type="entry name" value="ABC transporter type 1, transmembrane domain"/>
    <property type="match status" value="1"/>
</dbReference>
<feature type="transmembrane region" description="Helical" evidence="8">
    <location>
        <begin position="378"/>
        <end position="403"/>
    </location>
</feature>